<accession>C0BZR2</accession>
<dbReference type="eggNOG" id="COG5660">
    <property type="taxonomic scope" value="Bacteria"/>
</dbReference>
<dbReference type="OrthoDB" id="6194834at2"/>
<comment type="caution">
    <text evidence="5">The sequence shown here is derived from an EMBL/GenBank/DDBJ whole genome shotgun (WGS) entry which is preliminary data.</text>
</comment>
<dbReference type="Gene3D" id="1.10.10.1320">
    <property type="entry name" value="Anti-sigma factor, zinc-finger domain"/>
    <property type="match status" value="1"/>
</dbReference>
<reference evidence="5" key="1">
    <citation type="submission" date="2009-02" db="EMBL/GenBank/DDBJ databases">
        <authorList>
            <person name="Fulton L."/>
            <person name="Clifton S."/>
            <person name="Fulton B."/>
            <person name="Xu J."/>
            <person name="Minx P."/>
            <person name="Pepin K.H."/>
            <person name="Johnson M."/>
            <person name="Bhonagiri V."/>
            <person name="Nash W.E."/>
            <person name="Mardis E.R."/>
            <person name="Wilson R.K."/>
        </authorList>
    </citation>
    <scope>NUCLEOTIDE SEQUENCE [LARGE SCALE GENOMIC DNA]</scope>
    <source>
        <strain evidence="5">DSM 15053</strain>
    </source>
</reference>
<evidence type="ECO:0000259" key="4">
    <source>
        <dbReference type="Pfam" id="PF13490"/>
    </source>
</evidence>
<keyword evidence="3" id="KW-0812">Transmembrane</keyword>
<organism evidence="5 6">
    <name type="scientific">[Clostridium] hylemonae DSM 15053</name>
    <dbReference type="NCBI Taxonomy" id="553973"/>
    <lineage>
        <taxon>Bacteria</taxon>
        <taxon>Bacillati</taxon>
        <taxon>Bacillota</taxon>
        <taxon>Clostridia</taxon>
        <taxon>Lachnospirales</taxon>
        <taxon>Lachnospiraceae</taxon>
    </lineage>
</organism>
<dbReference type="Pfam" id="PF13490">
    <property type="entry name" value="zf-HC2"/>
    <property type="match status" value="1"/>
</dbReference>
<name>C0BZR2_9FIRM</name>
<evidence type="ECO:0000256" key="3">
    <source>
        <dbReference type="SAM" id="Phobius"/>
    </source>
</evidence>
<keyword evidence="3" id="KW-0472">Membrane</keyword>
<dbReference type="RefSeq" id="WP_006442639.1">
    <property type="nucleotide sequence ID" value="NZ_CP036524.1"/>
</dbReference>
<dbReference type="Proteomes" id="UP000004893">
    <property type="component" value="Unassembled WGS sequence"/>
</dbReference>
<keyword evidence="6" id="KW-1185">Reference proteome</keyword>
<dbReference type="AlphaFoldDB" id="C0BZR2"/>
<protein>
    <recommendedName>
        <fullName evidence="2">Anti-sigma-W factor RsiW</fullName>
    </recommendedName>
</protein>
<dbReference type="HOGENOM" id="CLU_936221_0_0_9"/>
<dbReference type="InterPro" id="IPR027383">
    <property type="entry name" value="Znf_put"/>
</dbReference>
<reference evidence="5" key="2">
    <citation type="submission" date="2013-06" db="EMBL/GenBank/DDBJ databases">
        <title>Draft genome sequence of Clostridium hylemonae (DSM 15053).</title>
        <authorList>
            <person name="Sudarsanam P."/>
            <person name="Ley R."/>
            <person name="Guruge J."/>
            <person name="Turnbaugh P.J."/>
            <person name="Mahowald M."/>
            <person name="Liep D."/>
            <person name="Gordon J."/>
        </authorList>
    </citation>
    <scope>NUCLEOTIDE SEQUENCE</scope>
    <source>
        <strain evidence="5">DSM 15053</strain>
    </source>
</reference>
<sequence>MGNIPCDLIKDLLPLYTDDVCSEQTKHTVEEHLATCERCREIYEDMQEKLPGEKEIGLDAELKDDIAFIRSVKRQLTRRQLTLIFILIPVFVVILILTPTVLSELSTVRADDIKVTELYELSNGDIYCTIKSKKAISTLSAGNLMSGEKDTKGREYCDGVITAGFPSAFTTLLDMQKDRFPVLIRSQSFIFTTDKIVEYGGATIGGKDTDSHCRSIKYKGRHKEELVIWKEGQKLEPAPEQIEKMLKESEVPDPAVTVSTEQLKIGDVLVIY</sequence>
<comment type="similarity">
    <text evidence="1">Belongs to the zinc-associated anti-sigma factor (ZAS) superfamily. Anti-sigma-W factor family.</text>
</comment>
<dbReference type="InterPro" id="IPR041916">
    <property type="entry name" value="Anti_sigma_zinc_sf"/>
</dbReference>
<evidence type="ECO:0000313" key="6">
    <source>
        <dbReference type="Proteomes" id="UP000004893"/>
    </source>
</evidence>
<proteinExistence type="inferred from homology"/>
<evidence type="ECO:0000256" key="2">
    <source>
        <dbReference type="ARBA" id="ARBA00024438"/>
    </source>
</evidence>
<feature type="domain" description="Putative zinc-finger" evidence="4">
    <location>
        <begin position="6"/>
        <end position="40"/>
    </location>
</feature>
<dbReference type="STRING" id="553973.CLOHYLEM_05304"/>
<feature type="transmembrane region" description="Helical" evidence="3">
    <location>
        <begin position="81"/>
        <end position="102"/>
    </location>
</feature>
<dbReference type="EMBL" id="ABYI02000019">
    <property type="protein sequence ID" value="EEG74640.1"/>
    <property type="molecule type" value="Genomic_DNA"/>
</dbReference>
<keyword evidence="3" id="KW-1133">Transmembrane helix</keyword>
<evidence type="ECO:0000313" key="5">
    <source>
        <dbReference type="EMBL" id="EEG74640.1"/>
    </source>
</evidence>
<evidence type="ECO:0000256" key="1">
    <source>
        <dbReference type="ARBA" id="ARBA00024353"/>
    </source>
</evidence>
<gene>
    <name evidence="5" type="ORF">CLOHYLEM_05304</name>
</gene>